<feature type="chain" id="PRO_5015688949" description="Lipoprotein" evidence="1">
    <location>
        <begin position="19"/>
        <end position="112"/>
    </location>
</feature>
<sequence length="112" mass="12324">MKRLLMTLPLLFALPACESLDTAFGANEMPAREVVVLGRTWTVTQEAPPEFEGGPATWSAIRDNNNLNPYGKPVARRTPQAIQALTQATGCQIVPGTLSQNTWAKYYAKMRC</sequence>
<dbReference type="EMBL" id="CP027665">
    <property type="protein sequence ID" value="AVO38980.1"/>
    <property type="molecule type" value="Genomic_DNA"/>
</dbReference>
<protein>
    <recommendedName>
        <fullName evidence="4">Lipoprotein</fullName>
    </recommendedName>
</protein>
<evidence type="ECO:0000313" key="2">
    <source>
        <dbReference type="EMBL" id="AVO38980.1"/>
    </source>
</evidence>
<proteinExistence type="predicted"/>
<dbReference type="AlphaFoldDB" id="A0A2S0MSW9"/>
<keyword evidence="3" id="KW-1185">Reference proteome</keyword>
<accession>A0A2S0MSW9</accession>
<organism evidence="2 3">
    <name type="scientific">Pukyongiella litopenaei</name>
    <dbReference type="NCBI Taxonomy" id="2605946"/>
    <lineage>
        <taxon>Bacteria</taxon>
        <taxon>Pseudomonadati</taxon>
        <taxon>Pseudomonadota</taxon>
        <taxon>Alphaproteobacteria</taxon>
        <taxon>Rhodobacterales</taxon>
        <taxon>Paracoccaceae</taxon>
        <taxon>Pukyongiella</taxon>
    </lineage>
</organism>
<evidence type="ECO:0000313" key="3">
    <source>
        <dbReference type="Proteomes" id="UP000237655"/>
    </source>
</evidence>
<evidence type="ECO:0000256" key="1">
    <source>
        <dbReference type="SAM" id="SignalP"/>
    </source>
</evidence>
<dbReference type="Proteomes" id="UP000237655">
    <property type="component" value="Chromosome"/>
</dbReference>
<dbReference type="KEGG" id="thas:C6Y53_15535"/>
<evidence type="ECO:0008006" key="4">
    <source>
        <dbReference type="Google" id="ProtNLM"/>
    </source>
</evidence>
<dbReference type="RefSeq" id="WP_106473290.1">
    <property type="nucleotide sequence ID" value="NZ_CP027665.1"/>
</dbReference>
<keyword evidence="1" id="KW-0732">Signal</keyword>
<name>A0A2S0MSW9_9RHOB</name>
<reference evidence="3" key="1">
    <citation type="submission" date="2018-03" db="EMBL/GenBank/DDBJ databases">
        <title>Genomic analysis of the strain SH-1 isolated from shrimp intestine.</title>
        <authorList>
            <person name="Kim Y.-S."/>
            <person name="Kim S.-E."/>
            <person name="Kim K.-H."/>
        </authorList>
    </citation>
    <scope>NUCLEOTIDE SEQUENCE [LARGE SCALE GENOMIC DNA]</scope>
    <source>
        <strain evidence="3">SH-1</strain>
    </source>
</reference>
<gene>
    <name evidence="2" type="ORF">C6Y53_15535</name>
</gene>
<feature type="signal peptide" evidence="1">
    <location>
        <begin position="1"/>
        <end position="18"/>
    </location>
</feature>